<dbReference type="CDD" id="cd02511">
    <property type="entry name" value="Beta4Glucosyltransferase"/>
    <property type="match status" value="1"/>
</dbReference>
<dbReference type="EC" id="2.4.1.-" evidence="4"/>
<protein>
    <submittedName>
        <fullName evidence="4">SPBc2 prophage-derived glycosyltransferase SunS</fullName>
        <ecNumber evidence="4">2.4.1.-</ecNumber>
    </submittedName>
</protein>
<organism evidence="4 5">
    <name type="scientific">Pandoraea pneumonica</name>
    <dbReference type="NCBI Taxonomy" id="2508299"/>
    <lineage>
        <taxon>Bacteria</taxon>
        <taxon>Pseudomonadati</taxon>
        <taxon>Pseudomonadota</taxon>
        <taxon>Betaproteobacteria</taxon>
        <taxon>Burkholderiales</taxon>
        <taxon>Burkholderiaceae</taxon>
        <taxon>Pandoraea</taxon>
    </lineage>
</organism>
<dbReference type="Gene3D" id="3.90.550.10">
    <property type="entry name" value="Spore Coat Polysaccharide Biosynthesis Protein SpsA, Chain A"/>
    <property type="match status" value="1"/>
</dbReference>
<keyword evidence="4" id="KW-0808">Transferase</keyword>
<dbReference type="PANTHER" id="PTHR43630:SF2">
    <property type="entry name" value="GLYCOSYLTRANSFERASE"/>
    <property type="match status" value="1"/>
</dbReference>
<gene>
    <name evidence="4" type="primary">sunS</name>
    <name evidence="4" type="ORF">PPN31114_03234</name>
</gene>
<dbReference type="Pfam" id="PF00535">
    <property type="entry name" value="Glycos_transf_2"/>
    <property type="match status" value="1"/>
</dbReference>
<dbReference type="InterPro" id="IPR029044">
    <property type="entry name" value="Nucleotide-diphossugar_trans"/>
</dbReference>
<evidence type="ECO:0000256" key="2">
    <source>
        <dbReference type="SAM" id="MobiDB-lite"/>
    </source>
</evidence>
<sequence>MTEAHSTTPGLSSQPTTSASQRLPLTVTILTRNERHNIADCIASVSGLASQIVVVDNASTDGTADIARAAGAEVHVTPDWPGFGPQKNRALSFATQPWVLSLDADERVTPELASDIAAAISANRYAGYRMPRLSQFLGHWVRHCGWYPDYVLRLFRREAGRFSDNLVHERVIVDGELGTLSHHLLHYSYTEARQVEDKVQRYAKAGAKEMALRGKQVSALKPWINGGWAFVRTYVLRRGFLDGSTGVAIARMNARSAFLKYALLRRGEN</sequence>
<dbReference type="SUPFAM" id="SSF53448">
    <property type="entry name" value="Nucleotide-diphospho-sugar transferases"/>
    <property type="match status" value="1"/>
</dbReference>
<dbReference type="PANTHER" id="PTHR43630">
    <property type="entry name" value="POLY-BETA-1,6-N-ACETYL-D-GLUCOSAMINE SYNTHASE"/>
    <property type="match status" value="1"/>
</dbReference>
<keyword evidence="4" id="KW-0328">Glycosyltransferase</keyword>
<reference evidence="4 5" key="1">
    <citation type="submission" date="2019-08" db="EMBL/GenBank/DDBJ databases">
        <authorList>
            <person name="Peeters C."/>
        </authorList>
    </citation>
    <scope>NUCLEOTIDE SEQUENCE [LARGE SCALE GENOMIC DNA]</scope>
    <source>
        <strain evidence="4 5">LMG 31114</strain>
    </source>
</reference>
<comment type="similarity">
    <text evidence="1">Belongs to the glycosyltransferase 2 family. WaaE/KdtX subfamily.</text>
</comment>
<feature type="domain" description="Glycosyltransferase 2-like" evidence="3">
    <location>
        <begin position="27"/>
        <end position="143"/>
    </location>
</feature>
<name>A0A5E4WGH2_9BURK</name>
<evidence type="ECO:0000256" key="1">
    <source>
        <dbReference type="ARBA" id="ARBA00038494"/>
    </source>
</evidence>
<accession>A0A5E4WGH2</accession>
<dbReference type="GO" id="GO:0016757">
    <property type="term" value="F:glycosyltransferase activity"/>
    <property type="evidence" value="ECO:0007669"/>
    <property type="project" value="UniProtKB-KW"/>
</dbReference>
<dbReference type="EMBL" id="CABPSK010000003">
    <property type="protein sequence ID" value="VVE22909.1"/>
    <property type="molecule type" value="Genomic_DNA"/>
</dbReference>
<feature type="region of interest" description="Disordered" evidence="2">
    <location>
        <begin position="1"/>
        <end position="20"/>
    </location>
</feature>
<evidence type="ECO:0000313" key="4">
    <source>
        <dbReference type="EMBL" id="VVE22909.1"/>
    </source>
</evidence>
<dbReference type="GeneID" id="300405246"/>
<dbReference type="RefSeq" id="WP_370865888.1">
    <property type="nucleotide sequence ID" value="NZ_CABPSK010000003.1"/>
</dbReference>
<proteinExistence type="inferred from homology"/>
<dbReference type="AlphaFoldDB" id="A0A5E4WGH2"/>
<keyword evidence="5" id="KW-1185">Reference proteome</keyword>
<dbReference type="InterPro" id="IPR001173">
    <property type="entry name" value="Glyco_trans_2-like"/>
</dbReference>
<evidence type="ECO:0000313" key="5">
    <source>
        <dbReference type="Proteomes" id="UP000366945"/>
    </source>
</evidence>
<evidence type="ECO:0000259" key="3">
    <source>
        <dbReference type="Pfam" id="PF00535"/>
    </source>
</evidence>
<dbReference type="Proteomes" id="UP000366945">
    <property type="component" value="Unassembled WGS sequence"/>
</dbReference>